<feature type="compositionally biased region" description="Polar residues" evidence="2">
    <location>
        <begin position="415"/>
        <end position="424"/>
    </location>
</feature>
<gene>
    <name evidence="4" type="primary">msrR_2</name>
    <name evidence="4" type="ORF">ACLFYP115_01258</name>
</gene>
<reference evidence="4" key="1">
    <citation type="submission" date="2019-11" db="EMBL/GenBank/DDBJ databases">
        <authorList>
            <person name="Feng L."/>
        </authorList>
    </citation>
    <scope>NUCLEOTIDE SEQUENCE</scope>
    <source>
        <strain evidence="4">AcaccaeLFYP115</strain>
    </source>
</reference>
<dbReference type="Gene3D" id="3.40.630.190">
    <property type="entry name" value="LCP protein"/>
    <property type="match status" value="1"/>
</dbReference>
<dbReference type="RefSeq" id="WP_006566901.1">
    <property type="nucleotide sequence ID" value="NZ_BAABRZ010000001.1"/>
</dbReference>
<organism evidence="4">
    <name type="scientific">Anaerostipes caccae</name>
    <dbReference type="NCBI Taxonomy" id="105841"/>
    <lineage>
        <taxon>Bacteria</taxon>
        <taxon>Bacillati</taxon>
        <taxon>Bacillota</taxon>
        <taxon>Clostridia</taxon>
        <taxon>Lachnospirales</taxon>
        <taxon>Lachnospiraceae</taxon>
        <taxon>Anaerostipes</taxon>
    </lineage>
</organism>
<evidence type="ECO:0000256" key="1">
    <source>
        <dbReference type="ARBA" id="ARBA00006068"/>
    </source>
</evidence>
<feature type="domain" description="Cell envelope-related transcriptional attenuator" evidence="3">
    <location>
        <begin position="74"/>
        <end position="231"/>
    </location>
</feature>
<feature type="compositionally biased region" description="Low complexity" evidence="2">
    <location>
        <begin position="344"/>
        <end position="412"/>
    </location>
</feature>
<dbReference type="InterPro" id="IPR050922">
    <property type="entry name" value="LytR/CpsA/Psr_CW_biosynth"/>
</dbReference>
<comment type="similarity">
    <text evidence="1">Belongs to the LytR/CpsA/Psr (LCP) family.</text>
</comment>
<dbReference type="PANTHER" id="PTHR33392">
    <property type="entry name" value="POLYISOPRENYL-TEICHOIC ACID--PEPTIDOGLYCAN TEICHOIC ACID TRANSFERASE TAGU"/>
    <property type="match status" value="1"/>
</dbReference>
<proteinExistence type="inferred from homology"/>
<accession>A0A6N2T5Z1</accession>
<feature type="region of interest" description="Disordered" evidence="2">
    <location>
        <begin position="344"/>
        <end position="424"/>
    </location>
</feature>
<dbReference type="EMBL" id="CACRSQ010000003">
    <property type="protein sequence ID" value="VYT00189.1"/>
    <property type="molecule type" value="Genomic_DNA"/>
</dbReference>
<evidence type="ECO:0000256" key="2">
    <source>
        <dbReference type="SAM" id="MobiDB-lite"/>
    </source>
</evidence>
<dbReference type="PANTHER" id="PTHR33392:SF6">
    <property type="entry name" value="POLYISOPRENYL-TEICHOIC ACID--PEPTIDOGLYCAN TEICHOIC ACID TRANSFERASE TAGU"/>
    <property type="match status" value="1"/>
</dbReference>
<dbReference type="NCBIfam" id="TIGR00350">
    <property type="entry name" value="lytR_cpsA_psr"/>
    <property type="match status" value="1"/>
</dbReference>
<evidence type="ECO:0000259" key="3">
    <source>
        <dbReference type="Pfam" id="PF03816"/>
    </source>
</evidence>
<dbReference type="GeneID" id="69470998"/>
<dbReference type="Pfam" id="PF03816">
    <property type="entry name" value="LytR_cpsA_psr"/>
    <property type="match status" value="1"/>
</dbReference>
<protein>
    <submittedName>
        <fullName evidence="4">Regulatory protein MsrR</fullName>
    </submittedName>
</protein>
<name>A0A6N2T5Z1_9FIRM</name>
<dbReference type="InterPro" id="IPR004474">
    <property type="entry name" value="LytR_CpsA_psr"/>
</dbReference>
<evidence type="ECO:0000313" key="4">
    <source>
        <dbReference type="EMBL" id="VYT00189.1"/>
    </source>
</evidence>
<dbReference type="AlphaFoldDB" id="A0A6N2T5Z1"/>
<sequence length="424" mass="45596">MTLKTYKIILGIFLVISVAAGGVLGYYDARLEAAINKTGDLGSVDVGDVKFDEDVVNILLVGSDRRSDEEAAGRSDSSMIATINFKTKELKLTSIMRDIYVEIPGHGRDKLNSAYAYGGVELLYQTIAKNFGIKIDKYCVVDFDTFEKVINEVGGIEIDLEEKEAQYLNTTNYISKKKYRNVKAGKHTLNGNQALGYSRIRYVVSKKYGDGDFGRTGRQRAVMQATFDKVKGQSLTKILDIALKVLSDVSTDMDADYIKGLAASVIKMGTTDIDQMRIPIEGSYKMGRAQHNMFVFFINFNANKAAMNYFIFGDGKAGDGSDEAFAKEYGGLSGVETFGYSGVSNTSSGSTSSGNTGYNNSGGSAGSGYSTSSTSGTSRPASTSTKRPATTAATQATTEQQTQATTHATTAAKPENTSQGNAEE</sequence>